<dbReference type="EMBL" id="JAUEPR010000110">
    <property type="protein sequence ID" value="KAK0463384.1"/>
    <property type="molecule type" value="Genomic_DNA"/>
</dbReference>
<protein>
    <submittedName>
        <fullName evidence="1">Uncharacterized protein</fullName>
    </submittedName>
</protein>
<accession>A0AA39ND70</accession>
<dbReference type="Proteomes" id="UP001175227">
    <property type="component" value="Unassembled WGS sequence"/>
</dbReference>
<reference evidence="1" key="1">
    <citation type="submission" date="2023-06" db="EMBL/GenBank/DDBJ databases">
        <authorList>
            <consortium name="Lawrence Berkeley National Laboratory"/>
            <person name="Ahrendt S."/>
            <person name="Sahu N."/>
            <person name="Indic B."/>
            <person name="Wong-Bajracharya J."/>
            <person name="Merenyi Z."/>
            <person name="Ke H.-M."/>
            <person name="Monk M."/>
            <person name="Kocsube S."/>
            <person name="Drula E."/>
            <person name="Lipzen A."/>
            <person name="Balint B."/>
            <person name="Henrissat B."/>
            <person name="Andreopoulos B."/>
            <person name="Martin F.M."/>
            <person name="Harder C.B."/>
            <person name="Rigling D."/>
            <person name="Ford K.L."/>
            <person name="Foster G.D."/>
            <person name="Pangilinan J."/>
            <person name="Papanicolaou A."/>
            <person name="Barry K."/>
            <person name="LaButti K."/>
            <person name="Viragh M."/>
            <person name="Koriabine M."/>
            <person name="Yan M."/>
            <person name="Riley R."/>
            <person name="Champramary S."/>
            <person name="Plett K.L."/>
            <person name="Tsai I.J."/>
            <person name="Slot J."/>
            <person name="Sipos G."/>
            <person name="Plett J."/>
            <person name="Nagy L.G."/>
            <person name="Grigoriev I.V."/>
        </authorList>
    </citation>
    <scope>NUCLEOTIDE SEQUENCE</scope>
    <source>
        <strain evidence="1">ICMP 16352</strain>
    </source>
</reference>
<evidence type="ECO:0000313" key="2">
    <source>
        <dbReference type="Proteomes" id="UP001175227"/>
    </source>
</evidence>
<dbReference type="AlphaFoldDB" id="A0AA39ND70"/>
<proteinExistence type="predicted"/>
<gene>
    <name evidence="1" type="ORF">IW261DRAFT_1427654</name>
</gene>
<keyword evidence="2" id="KW-1185">Reference proteome</keyword>
<comment type="caution">
    <text evidence="1">The sequence shown here is derived from an EMBL/GenBank/DDBJ whole genome shotgun (WGS) entry which is preliminary data.</text>
</comment>
<sequence length="262" mass="29993">MVKPIVCRRAIGMIESRVKSIIVVTNLQARDAFFGNIKHIYPRSSNLADQFPAKVLLEVERRYGKFLAWENVDKLSIFSSGWHTSLLNPRYHYTLRGYTKLGWMSATIEMEAANQGVVYTYQLGDWNQWMVHSGDLVVIGSRFQSCQSFNGEMVDGLHKHNPSCSPSSAIVDLTVVQTLSFALSTTFIGRTMPSHDLLLFIQSNLTLIRSWYLSSTNYLKTLEDWLKLQSTWHAPNFLIWTTDNILLHGWGVGHYLFRAKNN</sequence>
<evidence type="ECO:0000313" key="1">
    <source>
        <dbReference type="EMBL" id="KAK0463384.1"/>
    </source>
</evidence>
<name>A0AA39ND70_9AGAR</name>
<organism evidence="1 2">
    <name type="scientific">Armillaria novae-zelandiae</name>
    <dbReference type="NCBI Taxonomy" id="153914"/>
    <lineage>
        <taxon>Eukaryota</taxon>
        <taxon>Fungi</taxon>
        <taxon>Dikarya</taxon>
        <taxon>Basidiomycota</taxon>
        <taxon>Agaricomycotina</taxon>
        <taxon>Agaricomycetes</taxon>
        <taxon>Agaricomycetidae</taxon>
        <taxon>Agaricales</taxon>
        <taxon>Marasmiineae</taxon>
        <taxon>Physalacriaceae</taxon>
        <taxon>Armillaria</taxon>
    </lineage>
</organism>